<comment type="caution">
    <text evidence="3">The sequence shown here is derived from an EMBL/GenBank/DDBJ whole genome shotgun (WGS) entry which is preliminary data.</text>
</comment>
<feature type="transmembrane region" description="Helical" evidence="2">
    <location>
        <begin position="422"/>
        <end position="446"/>
    </location>
</feature>
<feature type="transmembrane region" description="Helical" evidence="2">
    <location>
        <begin position="319"/>
        <end position="347"/>
    </location>
</feature>
<proteinExistence type="predicted"/>
<feature type="transmembrane region" description="Helical" evidence="2">
    <location>
        <begin position="160"/>
        <end position="180"/>
    </location>
</feature>
<reference evidence="3 4" key="1">
    <citation type="journal article" date="2014" name="Int. J. Syst. Evol. Microbiol.">
        <title>Complete genome sequence of Corynebacterium casei LMG S-19264T (=DSM 44701T), isolated from a smear-ripened cheese.</title>
        <authorList>
            <consortium name="US DOE Joint Genome Institute (JGI-PGF)"/>
            <person name="Walter F."/>
            <person name="Albersmeier A."/>
            <person name="Kalinowski J."/>
            <person name="Ruckert C."/>
        </authorList>
    </citation>
    <scope>NUCLEOTIDE SEQUENCE [LARGE SCALE GENOMIC DNA]</scope>
    <source>
        <strain evidence="3 4">CGMCC 4.7215</strain>
    </source>
</reference>
<feature type="transmembrane region" description="Helical" evidence="2">
    <location>
        <begin position="119"/>
        <end position="140"/>
    </location>
</feature>
<dbReference type="AlphaFoldDB" id="A0ABD5X856"/>
<feature type="transmembrane region" description="Helical" evidence="2">
    <location>
        <begin position="385"/>
        <end position="402"/>
    </location>
</feature>
<feature type="transmembrane region" description="Helical" evidence="2">
    <location>
        <begin position="192"/>
        <end position="213"/>
    </location>
</feature>
<feature type="region of interest" description="Disordered" evidence="1">
    <location>
        <begin position="1"/>
        <end position="41"/>
    </location>
</feature>
<dbReference type="EMBL" id="JBHSZQ010000014">
    <property type="protein sequence ID" value="MFC7126044.1"/>
    <property type="molecule type" value="Genomic_DNA"/>
</dbReference>
<feature type="transmembrane region" description="Helical" evidence="2">
    <location>
        <begin position="225"/>
        <end position="243"/>
    </location>
</feature>
<accession>A0ABD5X856</accession>
<evidence type="ECO:0000313" key="4">
    <source>
        <dbReference type="Proteomes" id="UP001596414"/>
    </source>
</evidence>
<sequence length="532" mass="58604">MNETEDSPQETQSESPGSKKGDSTDSTEPSAADGPWTADRPADADSLGTLWIRWTDGGSDLHLHHTCESLPQIRRIDSWPYITAKQEGDDLPTFYPVREGTDDSEPVRFRFLSGVPRQLVRHAPLVILVATVAIFLGPVLPTVDVNGWGAFLPELAGQEALLCGLFVAIVPVLVGLLGTVGAINTRKFSDGIVTYGLVAVLAIGVLLSIYLVTTAEHPSQVEPNVVLTSGYLLSMLLGAMLLYEGVLRIEHMFVKLGDRNDDIINNSEQYRAFLTDLNAAFNERRLFGLIRPSRLFGTLFAAQFLIAWTIGWGPQNLNYSVGLVVNFLLNAALVTIVFKFFILVWYLNMLLNENKTYSGVGFHYEPFHIDGYGGFRDFGRFATRINLILSFAGLYLVYRLYIVGGLELPQEGVTGFTDPLTLTIWAISFIGPVVSYTLGAVAWGYYSFWSLHAKMARDKQRLTRKYQGKRGAASRGRAPSAGDTIDSFEDCNGPEWGAFRAAPTWPLDVNKMVSLLSGNALPLLLPVVNLLL</sequence>
<gene>
    <name evidence="3" type="ORF">ACFQJ7_08340</name>
</gene>
<protein>
    <submittedName>
        <fullName evidence="3">Uncharacterized protein</fullName>
    </submittedName>
</protein>
<evidence type="ECO:0000313" key="3">
    <source>
        <dbReference type="EMBL" id="MFC7126044.1"/>
    </source>
</evidence>
<dbReference type="Proteomes" id="UP001596414">
    <property type="component" value="Unassembled WGS sequence"/>
</dbReference>
<keyword evidence="2" id="KW-0812">Transmembrane</keyword>
<feature type="transmembrane region" description="Helical" evidence="2">
    <location>
        <begin position="295"/>
        <end position="313"/>
    </location>
</feature>
<evidence type="ECO:0000256" key="1">
    <source>
        <dbReference type="SAM" id="MobiDB-lite"/>
    </source>
</evidence>
<dbReference type="RefSeq" id="WP_267639017.1">
    <property type="nucleotide sequence ID" value="NZ_JAODIY010000047.1"/>
</dbReference>
<keyword evidence="2" id="KW-0472">Membrane</keyword>
<evidence type="ECO:0000256" key="2">
    <source>
        <dbReference type="SAM" id="Phobius"/>
    </source>
</evidence>
<keyword evidence="2" id="KW-1133">Transmembrane helix</keyword>
<name>A0ABD5X856_9EURY</name>
<organism evidence="3 4">
    <name type="scientific">Halovenus rubra</name>
    <dbReference type="NCBI Taxonomy" id="869890"/>
    <lineage>
        <taxon>Archaea</taxon>
        <taxon>Methanobacteriati</taxon>
        <taxon>Methanobacteriota</taxon>
        <taxon>Stenosarchaea group</taxon>
        <taxon>Halobacteria</taxon>
        <taxon>Halobacteriales</taxon>
        <taxon>Haloarculaceae</taxon>
        <taxon>Halovenus</taxon>
    </lineage>
</organism>